<evidence type="ECO:0000313" key="3">
    <source>
        <dbReference type="Proteomes" id="UP000229498"/>
    </source>
</evidence>
<dbReference type="EMBL" id="PHIG01000036">
    <property type="protein sequence ID" value="PJK29192.1"/>
    <property type="molecule type" value="Genomic_DNA"/>
</dbReference>
<feature type="region of interest" description="Disordered" evidence="1">
    <location>
        <begin position="1"/>
        <end position="34"/>
    </location>
</feature>
<reference evidence="2 3" key="1">
    <citation type="submission" date="2017-11" db="EMBL/GenBank/DDBJ databases">
        <title>Draft genome sequence of Rhizobiales bacterium SY3-13.</title>
        <authorList>
            <person name="Sun C."/>
        </authorList>
    </citation>
    <scope>NUCLEOTIDE SEQUENCE [LARGE SCALE GENOMIC DNA]</scope>
    <source>
        <strain evidence="2 3">SY3-13</strain>
    </source>
</reference>
<proteinExistence type="predicted"/>
<organism evidence="2 3">
    <name type="scientific">Minwuia thermotolerans</name>
    <dbReference type="NCBI Taxonomy" id="2056226"/>
    <lineage>
        <taxon>Bacteria</taxon>
        <taxon>Pseudomonadati</taxon>
        <taxon>Pseudomonadota</taxon>
        <taxon>Alphaproteobacteria</taxon>
        <taxon>Minwuiales</taxon>
        <taxon>Minwuiaceae</taxon>
        <taxon>Minwuia</taxon>
    </lineage>
</organism>
<sequence>MSAPAPPSRLSSPSPPRIVSSPAAAEIRSLPPPPTSEFCSTLPVMMSLSKPPMTFSILA</sequence>
<dbReference type="Proteomes" id="UP000229498">
    <property type="component" value="Unassembled WGS sequence"/>
</dbReference>
<gene>
    <name evidence="2" type="ORF">CVT23_13300</name>
</gene>
<comment type="caution">
    <text evidence="2">The sequence shown here is derived from an EMBL/GenBank/DDBJ whole genome shotgun (WGS) entry which is preliminary data.</text>
</comment>
<name>A0A2M9G0F2_9PROT</name>
<protein>
    <submittedName>
        <fullName evidence="2">Uncharacterized protein</fullName>
    </submittedName>
</protein>
<dbReference type="AlphaFoldDB" id="A0A2M9G0F2"/>
<accession>A0A2M9G0F2</accession>
<keyword evidence="3" id="KW-1185">Reference proteome</keyword>
<feature type="compositionally biased region" description="Low complexity" evidence="1">
    <location>
        <begin position="8"/>
        <end position="25"/>
    </location>
</feature>
<evidence type="ECO:0000256" key="1">
    <source>
        <dbReference type="SAM" id="MobiDB-lite"/>
    </source>
</evidence>
<evidence type="ECO:0000313" key="2">
    <source>
        <dbReference type="EMBL" id="PJK29192.1"/>
    </source>
</evidence>